<dbReference type="AlphaFoldDB" id="A0A6C0FDW7"/>
<evidence type="ECO:0000313" key="1">
    <source>
        <dbReference type="EMBL" id="QHT39061.1"/>
    </source>
</evidence>
<dbReference type="EMBL" id="MN738838">
    <property type="protein sequence ID" value="QHT39061.1"/>
    <property type="molecule type" value="Genomic_DNA"/>
</dbReference>
<proteinExistence type="predicted"/>
<reference evidence="1" key="1">
    <citation type="journal article" date="2020" name="Nature">
        <title>Giant virus diversity and host interactions through global metagenomics.</title>
        <authorList>
            <person name="Schulz F."/>
            <person name="Roux S."/>
            <person name="Paez-Espino D."/>
            <person name="Jungbluth S."/>
            <person name="Walsh D.A."/>
            <person name="Denef V.J."/>
            <person name="McMahon K.D."/>
            <person name="Konstantinidis K.T."/>
            <person name="Eloe-Fadrosh E.A."/>
            <person name="Kyrpides N.C."/>
            <person name="Woyke T."/>
        </authorList>
    </citation>
    <scope>NUCLEOTIDE SEQUENCE</scope>
    <source>
        <strain evidence="1">GVMAG-S-ERX556126-94</strain>
    </source>
</reference>
<protein>
    <submittedName>
        <fullName evidence="1">Uncharacterized protein</fullName>
    </submittedName>
</protein>
<name>A0A6C0FDW7_9ZZZZ</name>
<accession>A0A6C0FDW7</accession>
<organism evidence="1">
    <name type="scientific">viral metagenome</name>
    <dbReference type="NCBI Taxonomy" id="1070528"/>
    <lineage>
        <taxon>unclassified sequences</taxon>
        <taxon>metagenomes</taxon>
        <taxon>organismal metagenomes</taxon>
    </lineage>
</organism>
<sequence>METLPLPITKMKVSKDRWLMTKIKYEEDLTIKDILQDMMNKTYEWINDRNDLEHVSDYDSFKNNFIQTFYEKIAYDSIFMSVSEEELFDLKYLEEINELFLSLKSLNDYYGLKLCDDNFMDYFEFIKHNVVIHEFSDDELSDEDEIH</sequence>